<dbReference type="InterPro" id="IPR046342">
    <property type="entry name" value="CBS_dom_sf"/>
</dbReference>
<feature type="domain" description="CBS" evidence="3">
    <location>
        <begin position="223"/>
        <end position="279"/>
    </location>
</feature>
<dbReference type="EMBL" id="JACHFN010000004">
    <property type="protein sequence ID" value="MBB5233986.1"/>
    <property type="molecule type" value="Genomic_DNA"/>
</dbReference>
<dbReference type="CDD" id="cd02205">
    <property type="entry name" value="CBS_pair_SF"/>
    <property type="match status" value="1"/>
</dbReference>
<evidence type="ECO:0000256" key="1">
    <source>
        <dbReference type="ARBA" id="ARBA00022737"/>
    </source>
</evidence>
<dbReference type="InterPro" id="IPR000644">
    <property type="entry name" value="CBS_dom"/>
</dbReference>
<keyword evidence="5" id="KW-1185">Reference proteome</keyword>
<dbReference type="Proteomes" id="UP000525389">
    <property type="component" value="Unassembled WGS sequence"/>
</dbReference>
<sequence>MLVKDAMHPRAVTANPHESVVDAAVKMQMLNVKRLPVLHDGQLVGLLTDGEVRRKLPALHEGLTPWEFAVRAGSVRVRDAMLHPVLTAAPGEPLAQAIRVMLARRVGGLPVVGEEDGQLLGMLTLTDVLRAVAREPRLSWGTVRQHMTETTVSTPAEAPASEAAAKLRVSGLKVLPVLEGDRLVGVLHERDLAERVERAKAGHGDTLLGDQFFLEGQAARDLMRLPGGYVLDHAPLHSAVTRMLEADVHGLPVISEGGRLLGVVTISDVLRGLLGEHGEHEPDHA</sequence>
<protein>
    <submittedName>
        <fullName evidence="4">CBS domain-containing protein</fullName>
    </submittedName>
</protein>
<dbReference type="RefSeq" id="WP_184027240.1">
    <property type="nucleotide sequence ID" value="NZ_JACHFN010000004.1"/>
</dbReference>
<dbReference type="PANTHER" id="PTHR48108">
    <property type="entry name" value="CBS DOMAIN-CONTAINING PROTEIN CBSX2, CHLOROPLASTIC"/>
    <property type="match status" value="1"/>
</dbReference>
<reference evidence="4 5" key="1">
    <citation type="submission" date="2020-08" db="EMBL/GenBank/DDBJ databases">
        <title>Genomic Encyclopedia of Type Strains, Phase IV (KMG-IV): sequencing the most valuable type-strain genomes for metagenomic binning, comparative biology and taxonomic classification.</title>
        <authorList>
            <person name="Goeker M."/>
        </authorList>
    </citation>
    <scope>NUCLEOTIDE SEQUENCE [LARGE SCALE GENOMIC DNA]</scope>
    <source>
        <strain evidence="4 5">DSM 101791</strain>
    </source>
</reference>
<feature type="domain" description="CBS" evidence="3">
    <location>
        <begin position="7"/>
        <end position="62"/>
    </location>
</feature>
<dbReference type="SUPFAM" id="SSF54631">
    <property type="entry name" value="CBS-domain pair"/>
    <property type="match status" value="2"/>
</dbReference>
<dbReference type="PANTHER" id="PTHR48108:SF34">
    <property type="entry name" value="CBS DOMAIN-CONTAINING PROTEIN YHCV"/>
    <property type="match status" value="1"/>
</dbReference>
<dbReference type="SMART" id="SM00116">
    <property type="entry name" value="CBS"/>
    <property type="match status" value="4"/>
</dbReference>
<gene>
    <name evidence="4" type="ORF">HNQ09_001424</name>
</gene>
<evidence type="ECO:0000256" key="2">
    <source>
        <dbReference type="PROSITE-ProRule" id="PRU00703"/>
    </source>
</evidence>
<dbReference type="InterPro" id="IPR051462">
    <property type="entry name" value="CBS_domain-containing"/>
</dbReference>
<evidence type="ECO:0000259" key="3">
    <source>
        <dbReference type="PROSITE" id="PS51371"/>
    </source>
</evidence>
<evidence type="ECO:0000313" key="5">
    <source>
        <dbReference type="Proteomes" id="UP000525389"/>
    </source>
</evidence>
<keyword evidence="1" id="KW-0677">Repeat</keyword>
<dbReference type="AlphaFoldDB" id="A0A7W8GEX4"/>
<accession>A0A7W8GEX4</accession>
<evidence type="ECO:0000313" key="4">
    <source>
        <dbReference type="EMBL" id="MBB5233986.1"/>
    </source>
</evidence>
<dbReference type="Pfam" id="PF00571">
    <property type="entry name" value="CBS"/>
    <property type="match status" value="4"/>
</dbReference>
<proteinExistence type="predicted"/>
<name>A0A7W8GEX4_9DEIO</name>
<keyword evidence="2" id="KW-0129">CBS domain</keyword>
<feature type="domain" description="CBS" evidence="3">
    <location>
        <begin position="147"/>
        <end position="206"/>
    </location>
</feature>
<dbReference type="Gene3D" id="3.10.580.10">
    <property type="entry name" value="CBS-domain"/>
    <property type="match status" value="2"/>
</dbReference>
<organism evidence="4 5">
    <name type="scientific">Deinococcus budaensis</name>
    <dbReference type="NCBI Taxonomy" id="1665626"/>
    <lineage>
        <taxon>Bacteria</taxon>
        <taxon>Thermotogati</taxon>
        <taxon>Deinococcota</taxon>
        <taxon>Deinococci</taxon>
        <taxon>Deinococcales</taxon>
        <taxon>Deinococcaceae</taxon>
        <taxon>Deinococcus</taxon>
    </lineage>
</organism>
<comment type="caution">
    <text evidence="4">The sequence shown here is derived from an EMBL/GenBank/DDBJ whole genome shotgun (WGS) entry which is preliminary data.</text>
</comment>
<dbReference type="PROSITE" id="PS51371">
    <property type="entry name" value="CBS"/>
    <property type="match status" value="4"/>
</dbReference>
<feature type="domain" description="CBS" evidence="3">
    <location>
        <begin position="81"/>
        <end position="139"/>
    </location>
</feature>